<evidence type="ECO:0000313" key="5">
    <source>
        <dbReference type="Proteomes" id="UP001296706"/>
    </source>
</evidence>
<evidence type="ECO:0000259" key="3">
    <source>
        <dbReference type="Pfam" id="PF13439"/>
    </source>
</evidence>
<name>A0ABX1RIJ1_9PSEU</name>
<dbReference type="InterPro" id="IPR028098">
    <property type="entry name" value="Glyco_trans_4-like_N"/>
</dbReference>
<dbReference type="EMBL" id="JAAXKY010000093">
    <property type="protein sequence ID" value="NMH80203.1"/>
    <property type="molecule type" value="Genomic_DNA"/>
</dbReference>
<evidence type="ECO:0000256" key="1">
    <source>
        <dbReference type="ARBA" id="ARBA00022676"/>
    </source>
</evidence>
<proteinExistence type="predicted"/>
<keyword evidence="5" id="KW-1185">Reference proteome</keyword>
<accession>A0ABX1RIJ1</accession>
<dbReference type="SUPFAM" id="SSF53756">
    <property type="entry name" value="UDP-Glycosyltransferase/glycogen phosphorylase"/>
    <property type="match status" value="1"/>
</dbReference>
<keyword evidence="2" id="KW-0808">Transferase</keyword>
<dbReference type="Pfam" id="PF13439">
    <property type="entry name" value="Glyco_transf_4"/>
    <property type="match status" value="1"/>
</dbReference>
<dbReference type="Gene3D" id="3.40.50.2000">
    <property type="entry name" value="Glycogen Phosphorylase B"/>
    <property type="match status" value="2"/>
</dbReference>
<dbReference type="PANTHER" id="PTHR12526">
    <property type="entry name" value="GLYCOSYLTRANSFERASE"/>
    <property type="match status" value="1"/>
</dbReference>
<protein>
    <submittedName>
        <fullName evidence="4">Glycosyltransferase</fullName>
    </submittedName>
</protein>
<dbReference type="PANTHER" id="PTHR12526:SF636">
    <property type="entry name" value="BLL3647 PROTEIN"/>
    <property type="match status" value="1"/>
</dbReference>
<dbReference type="Pfam" id="PF13692">
    <property type="entry name" value="Glyco_trans_1_4"/>
    <property type="match status" value="1"/>
</dbReference>
<keyword evidence="1" id="KW-0328">Glycosyltransferase</keyword>
<dbReference type="Proteomes" id="UP001296706">
    <property type="component" value="Unassembled WGS sequence"/>
</dbReference>
<comment type="caution">
    <text evidence="4">The sequence shown here is derived from an EMBL/GenBank/DDBJ whole genome shotgun (WGS) entry which is preliminary data.</text>
</comment>
<feature type="domain" description="Glycosyltransferase subfamily 4-like N-terminal" evidence="3">
    <location>
        <begin position="19"/>
        <end position="171"/>
    </location>
</feature>
<reference evidence="4 5" key="1">
    <citation type="submission" date="2020-04" db="EMBL/GenBank/DDBJ databases">
        <authorList>
            <person name="Klaysubun C."/>
            <person name="Duangmal K."/>
            <person name="Lipun K."/>
        </authorList>
    </citation>
    <scope>NUCLEOTIDE SEQUENCE [LARGE SCALE GENOMIC DNA]</scope>
    <source>
        <strain evidence="4 5">JCM 11839</strain>
    </source>
</reference>
<sequence length="382" mass="40785">MKIAHLVPTLHPDAPEIGLVDLAGAAQDTGMEFVVIALASTSETSQVSALQRLGVPVSELGLGPWDPRAVGRTAQLIRDQRVQLVHTHLPPADVVGAAAALRNRLPAVSTLHRIENLPADRIDRFKRTAKILARQRFMARTIAISQVQREWYRGLSGAGSAQNLVVVPNGVTDPGPVDPAERQRRRSALGVGDGEVLAVSTAPMRRDQGHELLLEALESLPDGLRLVVALAGDGPLRPWLESRVDASDDLTERVRFVHRHQEPTALLGAADLVLHTARSGAAPTALLRAMAAGVPAVATRVGGVPEIVTADTGVLVALHPAAIADALVALTEDGARRELLGTAARERFLAEYEAIGWARRLHELYQEVLTPGRADLGEPQPS</sequence>
<organism evidence="4 5">
    <name type="scientific">Pseudonocardia xinjiangensis</name>
    <dbReference type="NCBI Taxonomy" id="75289"/>
    <lineage>
        <taxon>Bacteria</taxon>
        <taxon>Bacillati</taxon>
        <taxon>Actinomycetota</taxon>
        <taxon>Actinomycetes</taxon>
        <taxon>Pseudonocardiales</taxon>
        <taxon>Pseudonocardiaceae</taxon>
        <taxon>Pseudonocardia</taxon>
    </lineage>
</organism>
<evidence type="ECO:0000313" key="4">
    <source>
        <dbReference type="EMBL" id="NMH80203.1"/>
    </source>
</evidence>
<gene>
    <name evidence="4" type="ORF">HF577_24345</name>
</gene>
<evidence type="ECO:0000256" key="2">
    <source>
        <dbReference type="ARBA" id="ARBA00022679"/>
    </source>
</evidence>
<dbReference type="RefSeq" id="WP_169398262.1">
    <property type="nucleotide sequence ID" value="NZ_BAAAJH010000019.1"/>
</dbReference>